<dbReference type="InterPro" id="IPR000182">
    <property type="entry name" value="GNAT_dom"/>
</dbReference>
<gene>
    <name evidence="2" type="ORF">COO17_11740</name>
</gene>
<evidence type="ECO:0000259" key="1">
    <source>
        <dbReference type="PROSITE" id="PS51186"/>
    </source>
</evidence>
<dbReference type="EMBL" id="NVPQ01000026">
    <property type="protein sequence ID" value="PDY41503.1"/>
    <property type="molecule type" value="Genomic_DNA"/>
</dbReference>
<protein>
    <submittedName>
        <fullName evidence="2">GNAT family N-acetyltransferase</fullName>
    </submittedName>
</protein>
<dbReference type="CDD" id="cd04301">
    <property type="entry name" value="NAT_SF"/>
    <property type="match status" value="1"/>
</dbReference>
<name>A0A2A7BT46_9BACI</name>
<dbReference type="InterPro" id="IPR016181">
    <property type="entry name" value="Acyl_CoA_acyltransferase"/>
</dbReference>
<feature type="domain" description="N-acetyltransferase" evidence="1">
    <location>
        <begin position="3"/>
        <end position="173"/>
    </location>
</feature>
<reference evidence="2 3" key="1">
    <citation type="submission" date="2017-09" db="EMBL/GenBank/DDBJ databases">
        <title>Large-scale bioinformatics analysis of Bacillus genomes uncovers conserved roles of natural products in bacterial physiology.</title>
        <authorList>
            <consortium name="Agbiome Team Llc"/>
            <person name="Bleich R.M."/>
            <person name="Grubbs K.J."/>
            <person name="Santa Maria K.C."/>
            <person name="Allen S.E."/>
            <person name="Farag S."/>
            <person name="Shank E.A."/>
            <person name="Bowers A."/>
        </authorList>
    </citation>
    <scope>NUCLEOTIDE SEQUENCE [LARGE SCALE GENOMIC DNA]</scope>
    <source>
        <strain evidence="2 3">AFS098222</strain>
    </source>
</reference>
<evidence type="ECO:0000313" key="3">
    <source>
        <dbReference type="Proteomes" id="UP000220111"/>
    </source>
</evidence>
<organism evidence="2 3">
    <name type="scientific">Bacillus wiedmannii</name>
    <dbReference type="NCBI Taxonomy" id="1890302"/>
    <lineage>
        <taxon>Bacteria</taxon>
        <taxon>Bacillati</taxon>
        <taxon>Bacillota</taxon>
        <taxon>Bacilli</taxon>
        <taxon>Bacillales</taxon>
        <taxon>Bacillaceae</taxon>
        <taxon>Bacillus</taxon>
        <taxon>Bacillus cereus group</taxon>
    </lineage>
</organism>
<comment type="caution">
    <text evidence="2">The sequence shown here is derived from an EMBL/GenBank/DDBJ whole genome shotgun (WGS) entry which is preliminary data.</text>
</comment>
<accession>A0A2A7BT46</accession>
<keyword evidence="2" id="KW-0808">Transferase</keyword>
<dbReference type="SUPFAM" id="SSF55729">
    <property type="entry name" value="Acyl-CoA N-acyltransferases (Nat)"/>
    <property type="match status" value="1"/>
</dbReference>
<dbReference type="Gene3D" id="3.40.630.30">
    <property type="match status" value="1"/>
</dbReference>
<dbReference type="GO" id="GO:0016747">
    <property type="term" value="F:acyltransferase activity, transferring groups other than amino-acyl groups"/>
    <property type="evidence" value="ECO:0007669"/>
    <property type="project" value="InterPro"/>
</dbReference>
<sequence length="173" mass="20380">MEIHSRRAIKDDIRGIGKVHVDSWKTTYKGIFADEFLENITYEQREKQWENIFQQEDKSKYRFVAETSDETIIGFIDGGVERSGAYNCDGELYAIYLLQEYQGMKIGQKLFQSLLSACINNDMQSLLVWVVTNNPSKNFYEKFNPEKIDTKFLERVQVEETAYCWRDINNIIM</sequence>
<dbReference type="RefSeq" id="WP_097815376.1">
    <property type="nucleotide sequence ID" value="NZ_NVPQ01000026.1"/>
</dbReference>
<dbReference type="Pfam" id="PF00583">
    <property type="entry name" value="Acetyltransf_1"/>
    <property type="match status" value="1"/>
</dbReference>
<dbReference type="PROSITE" id="PS51186">
    <property type="entry name" value="GNAT"/>
    <property type="match status" value="1"/>
</dbReference>
<dbReference type="Proteomes" id="UP000220111">
    <property type="component" value="Unassembled WGS sequence"/>
</dbReference>
<proteinExistence type="predicted"/>
<dbReference type="AlphaFoldDB" id="A0A2A7BT46"/>
<evidence type="ECO:0000313" key="2">
    <source>
        <dbReference type="EMBL" id="PDY41503.1"/>
    </source>
</evidence>